<dbReference type="AlphaFoldDB" id="A0A166CLF8"/>
<name>A0A166CLF8_9EURY</name>
<sequence length="240" mass="27741">MVKKTKQKNSGLGRGLDSLIPKYYEDEEEKNDSHSSITLEDILGNTEKDTEEKISTKKDEEEIEEEIKNNEKEQIEPKKIEEFQVEENINKSPVSTIVQKSPNENNIQNFNDDISTIPSPLPTNMSEETNEVVENIEEVPNINEENSIAIENNESSLEENDRNIVEEKVLSEYELESIEEVKEIIEKNPRITLWSIKSAAVFRYLRKTRPEFSISKEASKLVDSAVSTKYPEIWELFEDL</sequence>
<feature type="compositionally biased region" description="Basic and acidic residues" evidence="1">
    <location>
        <begin position="46"/>
        <end position="79"/>
    </location>
</feature>
<reference evidence="2 3" key="1">
    <citation type="submission" date="2016-04" db="EMBL/GenBank/DDBJ databases">
        <title>Genome sequence of Methanobrevibacter cuticularis DSM 11139.</title>
        <authorList>
            <person name="Poehlein A."/>
            <person name="Seedorf H."/>
            <person name="Daniel R."/>
        </authorList>
    </citation>
    <scope>NUCLEOTIDE SEQUENCE [LARGE SCALE GENOMIC DNA]</scope>
    <source>
        <strain evidence="2 3">DSM 11139</strain>
    </source>
</reference>
<protein>
    <submittedName>
        <fullName evidence="2">Uncharacterized protein</fullName>
    </submittedName>
</protein>
<organism evidence="2 3">
    <name type="scientific">Methanobrevibacter cuticularis</name>
    <dbReference type="NCBI Taxonomy" id="47311"/>
    <lineage>
        <taxon>Archaea</taxon>
        <taxon>Methanobacteriati</taxon>
        <taxon>Methanobacteriota</taxon>
        <taxon>Methanomada group</taxon>
        <taxon>Methanobacteria</taxon>
        <taxon>Methanobacteriales</taxon>
        <taxon>Methanobacteriaceae</taxon>
        <taxon>Methanobrevibacter</taxon>
    </lineage>
</organism>
<evidence type="ECO:0000256" key="1">
    <source>
        <dbReference type="SAM" id="MobiDB-lite"/>
    </source>
</evidence>
<evidence type="ECO:0000313" key="3">
    <source>
        <dbReference type="Proteomes" id="UP000077275"/>
    </source>
</evidence>
<dbReference type="STRING" id="47311.MBCUT_20230"/>
<keyword evidence="3" id="KW-1185">Reference proteome</keyword>
<dbReference type="EMBL" id="LWMW01000158">
    <property type="protein sequence ID" value="KZX14633.1"/>
    <property type="molecule type" value="Genomic_DNA"/>
</dbReference>
<dbReference type="PATRIC" id="fig|47311.3.peg.2209"/>
<gene>
    <name evidence="2" type="ORF">MBCUT_20230</name>
</gene>
<dbReference type="Proteomes" id="UP000077275">
    <property type="component" value="Unassembled WGS sequence"/>
</dbReference>
<accession>A0A166CLF8</accession>
<comment type="caution">
    <text evidence="2">The sequence shown here is derived from an EMBL/GenBank/DDBJ whole genome shotgun (WGS) entry which is preliminary data.</text>
</comment>
<dbReference type="RefSeq" id="WP_067260645.1">
    <property type="nucleotide sequence ID" value="NZ_LWMW01000158.1"/>
</dbReference>
<feature type="region of interest" description="Disordered" evidence="1">
    <location>
        <begin position="26"/>
        <end position="79"/>
    </location>
</feature>
<evidence type="ECO:0000313" key="2">
    <source>
        <dbReference type="EMBL" id="KZX14633.1"/>
    </source>
</evidence>
<proteinExistence type="predicted"/>